<organism evidence="16 17">
    <name type="scientific">Sulfitobacter marinus</name>
    <dbReference type="NCBI Taxonomy" id="394264"/>
    <lineage>
        <taxon>Bacteria</taxon>
        <taxon>Pseudomonadati</taxon>
        <taxon>Pseudomonadota</taxon>
        <taxon>Alphaproteobacteria</taxon>
        <taxon>Rhodobacterales</taxon>
        <taxon>Roseobacteraceae</taxon>
        <taxon>Sulfitobacter</taxon>
    </lineage>
</organism>
<dbReference type="PANTHER" id="PTHR33445:SF1">
    <property type="entry name" value="ATP SYNTHASE SUBUNIT B"/>
    <property type="match status" value="1"/>
</dbReference>
<evidence type="ECO:0000256" key="8">
    <source>
        <dbReference type="ARBA" id="ARBA00023136"/>
    </source>
</evidence>
<evidence type="ECO:0000256" key="15">
    <source>
        <dbReference type="SAM" id="Coils"/>
    </source>
</evidence>
<keyword evidence="6 13" id="KW-1133">Transmembrane helix</keyword>
<dbReference type="CDD" id="cd06503">
    <property type="entry name" value="ATP-synt_Fo_b"/>
    <property type="match status" value="1"/>
</dbReference>
<dbReference type="OrthoDB" id="9805716at2"/>
<dbReference type="EMBL" id="FPAJ01000007">
    <property type="protein sequence ID" value="SFT14051.1"/>
    <property type="molecule type" value="Genomic_DNA"/>
</dbReference>
<dbReference type="GO" id="GO:0005886">
    <property type="term" value="C:plasma membrane"/>
    <property type="evidence" value="ECO:0007669"/>
    <property type="project" value="UniProtKB-SubCell"/>
</dbReference>
<keyword evidence="2 13" id="KW-0813">Transport</keyword>
<dbReference type="InterPro" id="IPR050059">
    <property type="entry name" value="ATP_synthase_B_chain"/>
</dbReference>
<comment type="subunit">
    <text evidence="13">F-type ATPases have 2 components, F(1) - the catalytic core - and F(0) - the membrane proton channel. F(1) has five subunits: alpha(3), beta(3), gamma(1), delta(1), epsilon(1). F(0) has three main subunits: a(1), b(2) and c(10-14). The alpha and beta chains form an alternating ring which encloses part of the gamma chain. F(1) is attached to F(0) by a central stalk formed by the gamma and epsilon chains, while a peripheral stalk is formed by the delta and b chains.</text>
</comment>
<evidence type="ECO:0000256" key="9">
    <source>
        <dbReference type="ARBA" id="ARBA00023310"/>
    </source>
</evidence>
<evidence type="ECO:0000256" key="1">
    <source>
        <dbReference type="ARBA" id="ARBA00005513"/>
    </source>
</evidence>
<keyword evidence="3 13" id="KW-0138">CF(0)</keyword>
<comment type="function">
    <text evidence="10 13">F(1)F(0) ATP synthase produces ATP from ADP in the presence of a proton or sodium gradient. F-type ATPases consist of two structural domains, F(1) containing the extramembraneous catalytic core and F(0) containing the membrane proton channel, linked together by a central stalk and a peripheral stalk. During catalysis, ATP synthesis in the catalytic domain of F(1) is coupled via a rotary mechanism of the central stalk subunits to proton translocation.</text>
</comment>
<dbReference type="PANTHER" id="PTHR33445">
    <property type="entry name" value="ATP SYNTHASE SUBUNIT B', CHLOROPLASTIC"/>
    <property type="match status" value="1"/>
</dbReference>
<keyword evidence="7 13" id="KW-0406">Ion transport</keyword>
<keyword evidence="9 13" id="KW-0066">ATP synthesis</keyword>
<evidence type="ECO:0000256" key="11">
    <source>
        <dbReference type="ARBA" id="ARBA00025614"/>
    </source>
</evidence>
<dbReference type="GO" id="GO:0046961">
    <property type="term" value="F:proton-transporting ATPase activity, rotational mechanism"/>
    <property type="evidence" value="ECO:0007669"/>
    <property type="project" value="TreeGrafter"/>
</dbReference>
<evidence type="ECO:0000256" key="4">
    <source>
        <dbReference type="ARBA" id="ARBA00022692"/>
    </source>
</evidence>
<evidence type="ECO:0000256" key="12">
    <source>
        <dbReference type="ARBA" id="ARBA00037847"/>
    </source>
</evidence>
<proteinExistence type="inferred from homology"/>
<keyword evidence="15" id="KW-0175">Coiled coil</keyword>
<evidence type="ECO:0000313" key="17">
    <source>
        <dbReference type="Proteomes" id="UP000199239"/>
    </source>
</evidence>
<sequence length="183" mass="19160">MATEPIDMEVAGMCVNEFGGAIGMPQLCGEWFGNQIFWLVVALVAIYFILSRIALPRIGSVLAERQGTITNDIAAAEDLKVKATEAEAAYDKALIDARAEAHRIVAAAKADIQADLNKAIAQADAEIAEKAAESEKAISEIRASAMQNVEEVAKDTAQAIVAALGGSADAKTVSAAVEARMKG</sequence>
<dbReference type="NCBIfam" id="NF009988">
    <property type="entry name" value="PRK13454.1"/>
    <property type="match status" value="1"/>
</dbReference>
<reference evidence="17" key="1">
    <citation type="submission" date="2016-10" db="EMBL/GenBank/DDBJ databases">
        <authorList>
            <person name="Varghese N."/>
            <person name="Submissions S."/>
        </authorList>
    </citation>
    <scope>NUCLEOTIDE SEQUENCE [LARGE SCALE GENOMIC DNA]</scope>
    <source>
        <strain evidence="17">DSM 23422</strain>
    </source>
</reference>
<dbReference type="AlphaFoldDB" id="A0A1I6VK86"/>
<keyword evidence="8 13" id="KW-0472">Membrane</keyword>
<dbReference type="InterPro" id="IPR002146">
    <property type="entry name" value="ATP_synth_b/b'su_bac/chlpt"/>
</dbReference>
<feature type="transmembrane region" description="Helical" evidence="13">
    <location>
        <begin position="36"/>
        <end position="55"/>
    </location>
</feature>
<name>A0A1I6VK86_9RHOB</name>
<dbReference type="GO" id="GO:0012505">
    <property type="term" value="C:endomembrane system"/>
    <property type="evidence" value="ECO:0007669"/>
    <property type="project" value="UniProtKB-SubCell"/>
</dbReference>
<dbReference type="Proteomes" id="UP000199239">
    <property type="component" value="Unassembled WGS sequence"/>
</dbReference>
<keyword evidence="4 13" id="KW-0812">Transmembrane</keyword>
<evidence type="ECO:0000256" key="13">
    <source>
        <dbReference type="HAMAP-Rule" id="MF_01398"/>
    </source>
</evidence>
<evidence type="ECO:0000256" key="6">
    <source>
        <dbReference type="ARBA" id="ARBA00022989"/>
    </source>
</evidence>
<keyword evidence="17" id="KW-1185">Reference proteome</keyword>
<comment type="function">
    <text evidence="11">Component of the F(0) channel, it forms part of the peripheral stalk, linking F(1) to F(0). The b'-subunit is a diverged and duplicated form of b found in plants and photosynthetic bacteria.</text>
</comment>
<dbReference type="RefSeq" id="WP_093917567.1">
    <property type="nucleotide sequence ID" value="NZ_FPAJ01000007.1"/>
</dbReference>
<evidence type="ECO:0000313" key="16">
    <source>
        <dbReference type="EMBL" id="SFT14051.1"/>
    </source>
</evidence>
<evidence type="ECO:0000256" key="10">
    <source>
        <dbReference type="ARBA" id="ARBA00025198"/>
    </source>
</evidence>
<evidence type="ECO:0000256" key="2">
    <source>
        <dbReference type="ARBA" id="ARBA00022448"/>
    </source>
</evidence>
<keyword evidence="13" id="KW-1003">Cell membrane</keyword>
<dbReference type="HAMAP" id="MF_01398">
    <property type="entry name" value="ATP_synth_b_bprime"/>
    <property type="match status" value="1"/>
</dbReference>
<evidence type="ECO:0000256" key="14">
    <source>
        <dbReference type="RuleBase" id="RU003848"/>
    </source>
</evidence>
<keyword evidence="5 13" id="KW-0375">Hydrogen ion transport</keyword>
<dbReference type="Pfam" id="PF00430">
    <property type="entry name" value="ATP-synt_B"/>
    <property type="match status" value="1"/>
</dbReference>
<comment type="subcellular location">
    <subcellularLocation>
        <location evidence="13">Cell membrane</location>
        <topology evidence="13">Single-pass membrane protein</topology>
    </subcellularLocation>
    <subcellularLocation>
        <location evidence="12">Endomembrane system</location>
        <topology evidence="12">Single-pass membrane protein</topology>
    </subcellularLocation>
</comment>
<evidence type="ECO:0000256" key="3">
    <source>
        <dbReference type="ARBA" id="ARBA00022547"/>
    </source>
</evidence>
<dbReference type="GO" id="GO:0046933">
    <property type="term" value="F:proton-transporting ATP synthase activity, rotational mechanism"/>
    <property type="evidence" value="ECO:0007669"/>
    <property type="project" value="UniProtKB-UniRule"/>
</dbReference>
<comment type="similarity">
    <text evidence="1 13 14">Belongs to the ATPase B chain family.</text>
</comment>
<dbReference type="GO" id="GO:0045259">
    <property type="term" value="C:proton-transporting ATP synthase complex"/>
    <property type="evidence" value="ECO:0007669"/>
    <property type="project" value="UniProtKB-KW"/>
</dbReference>
<evidence type="ECO:0000256" key="7">
    <source>
        <dbReference type="ARBA" id="ARBA00023065"/>
    </source>
</evidence>
<gene>
    <name evidence="13" type="primary">atpF</name>
    <name evidence="16" type="ORF">SAMN04488040_3388</name>
</gene>
<feature type="coiled-coil region" evidence="15">
    <location>
        <begin position="76"/>
        <end position="140"/>
    </location>
</feature>
<dbReference type="STRING" id="394264.SAMN04488040_3388"/>
<protein>
    <recommendedName>
        <fullName evidence="13">ATP synthase subunit b</fullName>
    </recommendedName>
    <alternativeName>
        <fullName evidence="13">ATP synthase F(0) sector subunit b</fullName>
    </alternativeName>
    <alternativeName>
        <fullName evidence="13">ATPase subunit I</fullName>
    </alternativeName>
    <alternativeName>
        <fullName evidence="13">F-type ATPase subunit b</fullName>
        <shortName evidence="13">F-ATPase subunit b</shortName>
    </alternativeName>
</protein>
<evidence type="ECO:0000256" key="5">
    <source>
        <dbReference type="ARBA" id="ARBA00022781"/>
    </source>
</evidence>
<accession>A0A1I6VK86</accession>